<dbReference type="PIRSF" id="PIRSF000110">
    <property type="entry name" value="G6PD"/>
    <property type="match status" value="1"/>
</dbReference>
<comment type="catalytic activity">
    <reaction evidence="7">
        <text>D-glucose 6-phosphate + NADP(+) = 6-phospho-D-glucono-1,5-lactone + NADPH + H(+)</text>
        <dbReference type="Rhea" id="RHEA:15841"/>
        <dbReference type="ChEBI" id="CHEBI:15378"/>
        <dbReference type="ChEBI" id="CHEBI:57783"/>
        <dbReference type="ChEBI" id="CHEBI:57955"/>
        <dbReference type="ChEBI" id="CHEBI:58349"/>
        <dbReference type="ChEBI" id="CHEBI:61548"/>
        <dbReference type="EC" id="1.1.1.49"/>
    </reaction>
</comment>
<evidence type="ECO:0000256" key="4">
    <source>
        <dbReference type="ARBA" id="ARBA00022857"/>
    </source>
</evidence>
<feature type="binding site" evidence="7">
    <location>
        <position position="171"/>
    </location>
    <ligand>
        <name>substrate</name>
    </ligand>
</feature>
<feature type="binding site" evidence="7">
    <location>
        <position position="319"/>
    </location>
    <ligand>
        <name>substrate</name>
    </ligand>
</feature>
<feature type="binding site" evidence="7">
    <location>
        <position position="141"/>
    </location>
    <ligand>
        <name>NADP(+)</name>
        <dbReference type="ChEBI" id="CHEBI:58349"/>
    </ligand>
</feature>
<evidence type="ECO:0000256" key="2">
    <source>
        <dbReference type="ARBA" id="ARBA00009975"/>
    </source>
</evidence>
<dbReference type="HAMAP" id="MF_00966">
    <property type="entry name" value="G6PD"/>
    <property type="match status" value="1"/>
</dbReference>
<dbReference type="PANTHER" id="PTHR23429:SF0">
    <property type="entry name" value="GLUCOSE-6-PHOSPHATE 1-DEHYDROGENASE"/>
    <property type="match status" value="1"/>
</dbReference>
<comment type="caution">
    <text evidence="7">Lacks conserved residue(s) required for the propagation of feature annotation.</text>
</comment>
<keyword evidence="3 7" id="KW-0313">Glucose metabolism</keyword>
<evidence type="ECO:0000313" key="11">
    <source>
        <dbReference type="Proteomes" id="UP000475214"/>
    </source>
</evidence>
<feature type="binding site" evidence="7">
    <location>
        <begin position="15"/>
        <end position="22"/>
    </location>
    <ligand>
        <name>NADP(+)</name>
        <dbReference type="ChEBI" id="CHEBI:58349"/>
    </ligand>
</feature>
<keyword evidence="5 7" id="KW-0560">Oxidoreductase</keyword>
<comment type="function">
    <text evidence="7">Catalyzes the oxidation of glucose 6-phosphate to 6-phosphogluconolactone.</text>
</comment>
<feature type="domain" description="Glucose-6-phosphate dehydrogenase NAD-binding" evidence="8">
    <location>
        <begin position="12"/>
        <end position="180"/>
    </location>
</feature>
<dbReference type="NCBIfam" id="TIGR00871">
    <property type="entry name" value="zwf"/>
    <property type="match status" value="1"/>
</dbReference>
<feature type="active site" description="Proton acceptor" evidence="7">
    <location>
        <position position="233"/>
    </location>
</feature>
<sequence length="466" mass="51423">MTRQAQRSDALVLFGATGDLARRKLLPALYGLSRDGRLDIPVIGVALADFDDDGFREHARDAVTDAVDDVDKDVLDRFVASLSLIAGDYENPGTFERLANRLTGARSPVHYLAIPPSLFGTVVHSLASTGLNRDARVVVEKPFGHDLASARELNQTLHEAFDESSILRIDHYLGKETIENLLVFRFGNTFLEPLWNSHHVASVQLTMAESFGIDDRGAFYDSVGAIRDVVQNHLLQAVAMLAMEPPSGDSADDLRDEKVKVVRAMHPVDPEQLVRGQFIGYKDEPEVAEGSTTETYAALRLDIDSWRWSGVPFYVRAGKHLPMTALEAVVELKPPPRMLFGGADCRIPRPNLIRLRLGDHAGVTMTVQAKQPGKQIVTRPVDLAVDFDEALGPRQDAYTRLLDDAMDGDARRFAREDTVEHAWRVVDPALKADTPVFPYLPGSWGPAAADRVVGDDQWHDPEGPGR</sequence>
<dbReference type="GO" id="GO:0050661">
    <property type="term" value="F:NADP binding"/>
    <property type="evidence" value="ECO:0007669"/>
    <property type="project" value="UniProtKB-UniRule"/>
</dbReference>
<dbReference type="PROSITE" id="PS00069">
    <property type="entry name" value="G6P_DEHYDROGENASE"/>
    <property type="match status" value="1"/>
</dbReference>
<dbReference type="InterPro" id="IPR022674">
    <property type="entry name" value="G6P_DH_NAD-bd"/>
</dbReference>
<evidence type="ECO:0000313" key="10">
    <source>
        <dbReference type="EMBL" id="NEE03270.1"/>
    </source>
</evidence>
<gene>
    <name evidence="7 10" type="primary">zwf</name>
    <name evidence="10" type="ORF">G1H10_24180</name>
</gene>
<dbReference type="PRINTS" id="PR00079">
    <property type="entry name" value="G6PDHDRGNASE"/>
</dbReference>
<evidence type="ECO:0000256" key="3">
    <source>
        <dbReference type="ARBA" id="ARBA00022526"/>
    </source>
</evidence>
<proteinExistence type="inferred from homology"/>
<feature type="binding site" evidence="7">
    <location>
        <position position="175"/>
    </location>
    <ligand>
        <name>substrate</name>
    </ligand>
</feature>
<feature type="binding site" evidence="7">
    <location>
        <position position="228"/>
    </location>
    <ligand>
        <name>substrate</name>
    </ligand>
</feature>
<dbReference type="EC" id="1.1.1.49" evidence="7"/>
<dbReference type="Proteomes" id="UP000475214">
    <property type="component" value="Unassembled WGS sequence"/>
</dbReference>
<dbReference type="Gene3D" id="3.40.50.720">
    <property type="entry name" value="NAD(P)-binding Rossmann-like Domain"/>
    <property type="match status" value="1"/>
</dbReference>
<feature type="domain" description="Glucose-6-phosphate dehydrogenase C-terminal" evidence="9">
    <location>
        <begin position="182"/>
        <end position="457"/>
    </location>
</feature>
<evidence type="ECO:0000256" key="6">
    <source>
        <dbReference type="ARBA" id="ARBA00023277"/>
    </source>
</evidence>
<dbReference type="InterPro" id="IPR036291">
    <property type="entry name" value="NAD(P)-bd_dom_sf"/>
</dbReference>
<dbReference type="EMBL" id="JAAGOA010000020">
    <property type="protein sequence ID" value="NEE03270.1"/>
    <property type="molecule type" value="Genomic_DNA"/>
</dbReference>
<reference evidence="10 11" key="1">
    <citation type="submission" date="2020-02" db="EMBL/GenBank/DDBJ databases">
        <authorList>
            <person name="Li X.-J."/>
            <person name="Han X.-M."/>
        </authorList>
    </citation>
    <scope>NUCLEOTIDE SEQUENCE [LARGE SCALE GENOMIC DNA]</scope>
    <source>
        <strain evidence="10 11">CCTCC AB 2017055</strain>
    </source>
</reference>
<dbReference type="GO" id="GO:0004345">
    <property type="term" value="F:glucose-6-phosphate dehydrogenase activity"/>
    <property type="evidence" value="ECO:0007669"/>
    <property type="project" value="UniProtKB-UniRule"/>
</dbReference>
<dbReference type="AlphaFoldDB" id="A0A6L9SGP1"/>
<accession>A0A6L9SGP1</accession>
<dbReference type="Pfam" id="PF02781">
    <property type="entry name" value="G6PD_C"/>
    <property type="match status" value="1"/>
</dbReference>
<dbReference type="SUPFAM" id="SSF55347">
    <property type="entry name" value="Glyceraldehyde-3-phosphate dehydrogenase-like, C-terminal domain"/>
    <property type="match status" value="1"/>
</dbReference>
<keyword evidence="6 7" id="KW-0119">Carbohydrate metabolism</keyword>
<evidence type="ECO:0000256" key="1">
    <source>
        <dbReference type="ARBA" id="ARBA00004937"/>
    </source>
</evidence>
<dbReference type="PANTHER" id="PTHR23429">
    <property type="entry name" value="GLUCOSE-6-PHOSPHATE 1-DEHYDROGENASE G6PD"/>
    <property type="match status" value="1"/>
</dbReference>
<dbReference type="GO" id="GO:0009051">
    <property type="term" value="P:pentose-phosphate shunt, oxidative branch"/>
    <property type="evidence" value="ECO:0007669"/>
    <property type="project" value="TreeGrafter"/>
</dbReference>
<name>A0A6L9SGP1_9ACTN</name>
<dbReference type="InterPro" id="IPR019796">
    <property type="entry name" value="G6P_DH_AS"/>
</dbReference>
<comment type="pathway">
    <text evidence="1 7">Carbohydrate degradation; pentose phosphate pathway; D-ribulose 5-phosphate from D-glucose 6-phosphate (oxidative stage): step 1/3.</text>
</comment>
<dbReference type="Pfam" id="PF00479">
    <property type="entry name" value="G6PD_N"/>
    <property type="match status" value="1"/>
</dbReference>
<keyword evidence="4 7" id="KW-0521">NADP</keyword>
<evidence type="ECO:0000256" key="7">
    <source>
        <dbReference type="HAMAP-Rule" id="MF_00966"/>
    </source>
</evidence>
<feature type="binding site" evidence="7">
    <location>
        <position position="209"/>
    </location>
    <ligand>
        <name>substrate</name>
    </ligand>
</feature>
<dbReference type="RefSeq" id="WP_163742771.1">
    <property type="nucleotide sequence ID" value="NZ_JAAGOA010000020.1"/>
</dbReference>
<dbReference type="UniPathway" id="UPA00115">
    <property type="reaction ID" value="UER00408"/>
</dbReference>
<dbReference type="NCBIfam" id="NF009492">
    <property type="entry name" value="PRK12853.1-3"/>
    <property type="match status" value="1"/>
</dbReference>
<dbReference type="GO" id="GO:0005829">
    <property type="term" value="C:cytosol"/>
    <property type="evidence" value="ECO:0007669"/>
    <property type="project" value="TreeGrafter"/>
</dbReference>
<dbReference type="GO" id="GO:0006006">
    <property type="term" value="P:glucose metabolic process"/>
    <property type="evidence" value="ECO:0007669"/>
    <property type="project" value="UniProtKB-KW"/>
</dbReference>
<dbReference type="InterPro" id="IPR001282">
    <property type="entry name" value="G6P_DH"/>
</dbReference>
<evidence type="ECO:0000259" key="8">
    <source>
        <dbReference type="Pfam" id="PF00479"/>
    </source>
</evidence>
<comment type="similarity">
    <text evidence="2 7">Belongs to the glucose-6-phosphate dehydrogenase family.</text>
</comment>
<keyword evidence="11" id="KW-1185">Reference proteome</keyword>
<evidence type="ECO:0000259" key="9">
    <source>
        <dbReference type="Pfam" id="PF02781"/>
    </source>
</evidence>
<evidence type="ECO:0000256" key="5">
    <source>
        <dbReference type="ARBA" id="ARBA00023002"/>
    </source>
</evidence>
<comment type="caution">
    <text evidence="10">The sequence shown here is derived from an EMBL/GenBank/DDBJ whole genome shotgun (WGS) entry which is preliminary data.</text>
</comment>
<dbReference type="SUPFAM" id="SSF51735">
    <property type="entry name" value="NAD(P)-binding Rossmann-fold domains"/>
    <property type="match status" value="1"/>
</dbReference>
<protein>
    <recommendedName>
        <fullName evidence="7">Glucose-6-phosphate 1-dehydrogenase</fullName>
        <shortName evidence="7">G6PD</shortName>
        <ecNumber evidence="7">1.1.1.49</ecNumber>
    </recommendedName>
</protein>
<dbReference type="InterPro" id="IPR022675">
    <property type="entry name" value="G6P_DH_C"/>
</dbReference>
<dbReference type="Gene3D" id="3.30.360.10">
    <property type="entry name" value="Dihydrodipicolinate Reductase, domain 2"/>
    <property type="match status" value="1"/>
</dbReference>
<organism evidence="10 11">
    <name type="scientific">Phytoactinopolyspora halotolerans</name>
    <dbReference type="NCBI Taxonomy" id="1981512"/>
    <lineage>
        <taxon>Bacteria</taxon>
        <taxon>Bacillati</taxon>
        <taxon>Actinomycetota</taxon>
        <taxon>Actinomycetes</taxon>
        <taxon>Jiangellales</taxon>
        <taxon>Jiangellaceae</taxon>
        <taxon>Phytoactinopolyspora</taxon>
    </lineage>
</organism>